<dbReference type="OrthoDB" id="2411665at2759"/>
<dbReference type="AlphaFoldDB" id="A0A9N9I4V6"/>
<reference evidence="2" key="1">
    <citation type="submission" date="2021-06" db="EMBL/GenBank/DDBJ databases">
        <authorList>
            <person name="Kallberg Y."/>
            <person name="Tangrot J."/>
            <person name="Rosling A."/>
        </authorList>
    </citation>
    <scope>NUCLEOTIDE SEQUENCE</scope>
    <source>
        <strain evidence="2">MA453B</strain>
    </source>
</reference>
<gene>
    <name evidence="2" type="ORF">DERYTH_LOCUS14253</name>
</gene>
<evidence type="ECO:0000256" key="1">
    <source>
        <dbReference type="SAM" id="MobiDB-lite"/>
    </source>
</evidence>
<proteinExistence type="predicted"/>
<accession>A0A9N9I4V6</accession>
<protein>
    <submittedName>
        <fullName evidence="2">14788_t:CDS:1</fullName>
    </submittedName>
</protein>
<comment type="caution">
    <text evidence="2">The sequence shown here is derived from an EMBL/GenBank/DDBJ whole genome shotgun (WGS) entry which is preliminary data.</text>
</comment>
<feature type="compositionally biased region" description="Low complexity" evidence="1">
    <location>
        <begin position="49"/>
        <end position="60"/>
    </location>
</feature>
<dbReference type="EMBL" id="CAJVPY010010591">
    <property type="protein sequence ID" value="CAG8720077.1"/>
    <property type="molecule type" value="Genomic_DNA"/>
</dbReference>
<keyword evidence="3" id="KW-1185">Reference proteome</keyword>
<organism evidence="2 3">
    <name type="scientific">Dentiscutata erythropus</name>
    <dbReference type="NCBI Taxonomy" id="1348616"/>
    <lineage>
        <taxon>Eukaryota</taxon>
        <taxon>Fungi</taxon>
        <taxon>Fungi incertae sedis</taxon>
        <taxon>Mucoromycota</taxon>
        <taxon>Glomeromycotina</taxon>
        <taxon>Glomeromycetes</taxon>
        <taxon>Diversisporales</taxon>
        <taxon>Gigasporaceae</taxon>
        <taxon>Dentiscutata</taxon>
    </lineage>
</organism>
<dbReference type="Proteomes" id="UP000789405">
    <property type="component" value="Unassembled WGS sequence"/>
</dbReference>
<evidence type="ECO:0000313" key="3">
    <source>
        <dbReference type="Proteomes" id="UP000789405"/>
    </source>
</evidence>
<name>A0A9N9I4V6_9GLOM</name>
<feature type="non-terminal residue" evidence="2">
    <location>
        <position position="1"/>
    </location>
</feature>
<evidence type="ECO:0000313" key="2">
    <source>
        <dbReference type="EMBL" id="CAG8720077.1"/>
    </source>
</evidence>
<feature type="region of interest" description="Disordered" evidence="1">
    <location>
        <begin position="35"/>
        <end position="71"/>
    </location>
</feature>
<sequence length="71" mass="8083">GKWLDERRFAMCEYQDQYNIPKTGHLSGPIAKATKNFKTQKNPPTNKRTSNSNETTANNEELNDLDAKIAK</sequence>
<feature type="compositionally biased region" description="Polar residues" evidence="1">
    <location>
        <begin position="36"/>
        <end position="48"/>
    </location>
</feature>